<feature type="transmembrane region" description="Helical" evidence="2">
    <location>
        <begin position="182"/>
        <end position="202"/>
    </location>
</feature>
<dbReference type="AlphaFoldDB" id="A0A8W8NDT5"/>
<feature type="transmembrane region" description="Helical" evidence="2">
    <location>
        <begin position="208"/>
        <end position="228"/>
    </location>
</feature>
<proteinExistence type="predicted"/>
<dbReference type="EnsemblMetazoa" id="G6482.1">
    <property type="protein sequence ID" value="G6482.1:cds"/>
    <property type="gene ID" value="G6482"/>
</dbReference>
<keyword evidence="5" id="KW-1185">Reference proteome</keyword>
<feature type="transmembrane region" description="Helical" evidence="2">
    <location>
        <begin position="366"/>
        <end position="385"/>
    </location>
</feature>
<keyword evidence="2" id="KW-0472">Membrane</keyword>
<dbReference type="InterPro" id="IPR011701">
    <property type="entry name" value="MFS"/>
</dbReference>
<feature type="domain" description="Major facilitator superfamily (MFS) profile" evidence="3">
    <location>
        <begin position="117"/>
        <end position="513"/>
    </location>
</feature>
<keyword evidence="2" id="KW-1133">Transmembrane helix</keyword>
<evidence type="ECO:0000313" key="4">
    <source>
        <dbReference type="EnsemblMetazoa" id="G6482.1:cds"/>
    </source>
</evidence>
<dbReference type="Pfam" id="PF07690">
    <property type="entry name" value="MFS_1"/>
    <property type="match status" value="1"/>
</dbReference>
<name>A0A8W8NDT5_MAGGI</name>
<dbReference type="OrthoDB" id="6099974at2759"/>
<feature type="transmembrane region" description="Helical" evidence="2">
    <location>
        <begin position="240"/>
        <end position="262"/>
    </location>
</feature>
<feature type="transmembrane region" description="Helical" evidence="2">
    <location>
        <begin position="331"/>
        <end position="354"/>
    </location>
</feature>
<dbReference type="OMA" id="MFCFERY"/>
<evidence type="ECO:0000256" key="1">
    <source>
        <dbReference type="ARBA" id="ARBA00004141"/>
    </source>
</evidence>
<feature type="transmembrane region" description="Helical" evidence="2">
    <location>
        <begin position="424"/>
        <end position="446"/>
    </location>
</feature>
<dbReference type="InterPro" id="IPR036259">
    <property type="entry name" value="MFS_trans_sf"/>
</dbReference>
<dbReference type="Proteomes" id="UP000005408">
    <property type="component" value="Unassembled WGS sequence"/>
</dbReference>
<dbReference type="PROSITE" id="PS50850">
    <property type="entry name" value="MFS"/>
    <property type="match status" value="1"/>
</dbReference>
<dbReference type="PANTHER" id="PTHR11360:SF284">
    <property type="entry name" value="EG:103B4.3 PROTEIN-RELATED"/>
    <property type="match status" value="1"/>
</dbReference>
<feature type="transmembrane region" description="Helical" evidence="2">
    <location>
        <begin position="458"/>
        <end position="479"/>
    </location>
</feature>
<dbReference type="InterPro" id="IPR050327">
    <property type="entry name" value="Proton-linked_MCT"/>
</dbReference>
<sequence length="553" mass="60230">MNGNNNRVVQIFSINVNSDQDYQRYASRRKSSVVREISGRIHSVLNREEEEDVDSSVDGVFRLRGEIDIRDVVPSDSQPTVEAQHFQRRGSSLTNGQTDTLPQLTIRTPVNVRKWIVLISSFFNMMITGGFPFNMSVLFVEFLNAFGKSKAETSLVQSVCTGVFFIGGLITGGLVTKFGTKICGCFGAMLSATGIAVCFIAPNLEFLIIFMGVMSGAGFSLNVICASTSVSQNFSPKERILALAFVSSGSGIGGLSFPLLLQYFIDSFGWRGCLLVISGIVLNQLACGLMSGPDLKRPKGPKLQQNMTDTNETEDSNTTLSRLKALLKNSVFLGFCFALSLALAAFNGFLVFFVDFFEQKGFDRTSVVWLYSGMNIVSTIFRFVPGLIAQSPKIPKLAIPAMYAFLGCISLSLLPFMTSYSLNAVVIALYGIALGGVVTVISITTLELVGEKTYPTGLGIVLAASGIANTAGAPIAGYFRDISGSYTYSVLSGTGATLLASFIFTWAMIYQRRHGDDPRSRFNMEIDVQARRKSRRRSSILPWRKSVDLGFAL</sequence>
<dbReference type="Gene3D" id="1.20.1250.20">
    <property type="entry name" value="MFS general substrate transporter like domains"/>
    <property type="match status" value="1"/>
</dbReference>
<evidence type="ECO:0000313" key="5">
    <source>
        <dbReference type="Proteomes" id="UP000005408"/>
    </source>
</evidence>
<dbReference type="SUPFAM" id="SSF103473">
    <property type="entry name" value="MFS general substrate transporter"/>
    <property type="match status" value="1"/>
</dbReference>
<feature type="transmembrane region" description="Helical" evidence="2">
    <location>
        <begin position="115"/>
        <end position="135"/>
    </location>
</feature>
<evidence type="ECO:0000256" key="2">
    <source>
        <dbReference type="SAM" id="Phobius"/>
    </source>
</evidence>
<feature type="transmembrane region" description="Helical" evidence="2">
    <location>
        <begin position="397"/>
        <end position="418"/>
    </location>
</feature>
<dbReference type="GO" id="GO:0016020">
    <property type="term" value="C:membrane"/>
    <property type="evidence" value="ECO:0007669"/>
    <property type="project" value="UniProtKB-SubCell"/>
</dbReference>
<keyword evidence="2" id="KW-0812">Transmembrane</keyword>
<dbReference type="GO" id="GO:0008028">
    <property type="term" value="F:monocarboxylic acid transmembrane transporter activity"/>
    <property type="evidence" value="ECO:0007669"/>
    <property type="project" value="TreeGrafter"/>
</dbReference>
<dbReference type="PANTHER" id="PTHR11360">
    <property type="entry name" value="MONOCARBOXYLATE TRANSPORTER"/>
    <property type="match status" value="1"/>
</dbReference>
<protein>
    <recommendedName>
        <fullName evidence="3">Major facilitator superfamily (MFS) profile domain-containing protein</fullName>
    </recommendedName>
</protein>
<comment type="subcellular location">
    <subcellularLocation>
        <location evidence="1">Membrane</location>
        <topology evidence="1">Multi-pass membrane protein</topology>
    </subcellularLocation>
</comment>
<evidence type="ECO:0000259" key="3">
    <source>
        <dbReference type="PROSITE" id="PS50850"/>
    </source>
</evidence>
<feature type="transmembrane region" description="Helical" evidence="2">
    <location>
        <begin position="485"/>
        <end position="509"/>
    </location>
</feature>
<feature type="transmembrane region" description="Helical" evidence="2">
    <location>
        <begin position="155"/>
        <end position="175"/>
    </location>
</feature>
<accession>A0A8W8NDT5</accession>
<organism evidence="4 5">
    <name type="scientific">Magallana gigas</name>
    <name type="common">Pacific oyster</name>
    <name type="synonym">Crassostrea gigas</name>
    <dbReference type="NCBI Taxonomy" id="29159"/>
    <lineage>
        <taxon>Eukaryota</taxon>
        <taxon>Metazoa</taxon>
        <taxon>Spiralia</taxon>
        <taxon>Lophotrochozoa</taxon>
        <taxon>Mollusca</taxon>
        <taxon>Bivalvia</taxon>
        <taxon>Autobranchia</taxon>
        <taxon>Pteriomorphia</taxon>
        <taxon>Ostreida</taxon>
        <taxon>Ostreoidea</taxon>
        <taxon>Ostreidae</taxon>
        <taxon>Magallana</taxon>
    </lineage>
</organism>
<dbReference type="InterPro" id="IPR020846">
    <property type="entry name" value="MFS_dom"/>
</dbReference>
<reference evidence="4" key="1">
    <citation type="submission" date="2022-08" db="UniProtKB">
        <authorList>
            <consortium name="EnsemblMetazoa"/>
        </authorList>
    </citation>
    <scope>IDENTIFICATION</scope>
    <source>
        <strain evidence="4">05x7-T-G4-1.051#20</strain>
    </source>
</reference>